<keyword evidence="1" id="KW-0472">Membrane</keyword>
<comment type="caution">
    <text evidence="2">The sequence shown here is derived from an EMBL/GenBank/DDBJ whole genome shotgun (WGS) entry which is preliminary data.</text>
</comment>
<dbReference type="OrthoDB" id="2143825at2759"/>
<gene>
    <name evidence="2" type="ORF">BCR36DRAFT_403794</name>
</gene>
<dbReference type="EMBL" id="MCFH01000015">
    <property type="protein sequence ID" value="ORX52536.1"/>
    <property type="molecule type" value="Genomic_DNA"/>
</dbReference>
<protein>
    <submittedName>
        <fullName evidence="2">Uncharacterized protein</fullName>
    </submittedName>
</protein>
<proteinExistence type="predicted"/>
<evidence type="ECO:0000256" key="1">
    <source>
        <dbReference type="SAM" id="Phobius"/>
    </source>
</evidence>
<feature type="transmembrane region" description="Helical" evidence="1">
    <location>
        <begin position="190"/>
        <end position="210"/>
    </location>
</feature>
<evidence type="ECO:0000313" key="3">
    <source>
        <dbReference type="Proteomes" id="UP000193719"/>
    </source>
</evidence>
<name>A0A1Y1VCD7_9FUNG</name>
<organism evidence="2 3">
    <name type="scientific">Piromyces finnis</name>
    <dbReference type="NCBI Taxonomy" id="1754191"/>
    <lineage>
        <taxon>Eukaryota</taxon>
        <taxon>Fungi</taxon>
        <taxon>Fungi incertae sedis</taxon>
        <taxon>Chytridiomycota</taxon>
        <taxon>Chytridiomycota incertae sedis</taxon>
        <taxon>Neocallimastigomycetes</taxon>
        <taxon>Neocallimastigales</taxon>
        <taxon>Neocallimastigaceae</taxon>
        <taxon>Piromyces</taxon>
    </lineage>
</organism>
<accession>A0A1Y1VCD7</accession>
<sequence length="211" mass="22819">MKTLNLIFIIATCLMAISRVSGTFYIVKTFENYGKKSTEGAEGHLTADGEKRVECFAGLVGNKINQPDHIYYKGDGTDKQGNVKVNPRKFTAEALAAKFGGIPVDAISKEEQLSNLLERTHADGSQNSVFVWSDQDKAKEVANALGAASTPAEFNKDNYGGIWILEGSQLTEATMDCPGLSNIKTSGSLANIRFSVMSLAVAVIASLYFFF</sequence>
<reference evidence="2 3" key="1">
    <citation type="submission" date="2016-08" db="EMBL/GenBank/DDBJ databases">
        <title>Genomes of anaerobic fungi encode conserved fungal cellulosomes for biomass hydrolysis.</title>
        <authorList>
            <consortium name="DOE Joint Genome Institute"/>
            <person name="Haitjema C.H."/>
            <person name="Gilmore S.P."/>
            <person name="Henske J.K."/>
            <person name="Solomon K.V."/>
            <person name="De Groot R."/>
            <person name="Kuo A."/>
            <person name="Mondo S.J."/>
            <person name="Salamov A.A."/>
            <person name="Labutti K."/>
            <person name="Zhao Z."/>
            <person name="Chiniquy J."/>
            <person name="Barry K."/>
            <person name="Brewer H.M."/>
            <person name="Purvine S.O."/>
            <person name="Wright A.T."/>
            <person name="Boxma B."/>
            <person name="Van Alen T."/>
            <person name="Hackstein J.H."/>
            <person name="Baker S.E."/>
            <person name="Grigoriev I.V."/>
            <person name="O'Malley M.A."/>
        </authorList>
    </citation>
    <scope>NUCLEOTIDE SEQUENCE [LARGE SCALE GENOMIC DNA]</scope>
    <source>
        <strain evidence="3">finn</strain>
    </source>
</reference>
<feature type="transmembrane region" description="Helical" evidence="1">
    <location>
        <begin position="6"/>
        <end position="27"/>
    </location>
</feature>
<keyword evidence="1" id="KW-0812">Transmembrane</keyword>
<reference evidence="2 3" key="2">
    <citation type="submission" date="2016-08" db="EMBL/GenBank/DDBJ databases">
        <title>Pervasive Adenine N6-methylation of Active Genes in Fungi.</title>
        <authorList>
            <consortium name="DOE Joint Genome Institute"/>
            <person name="Mondo S.J."/>
            <person name="Dannebaum R.O."/>
            <person name="Kuo R.C."/>
            <person name="Labutti K."/>
            <person name="Haridas S."/>
            <person name="Kuo A."/>
            <person name="Salamov A."/>
            <person name="Ahrendt S.R."/>
            <person name="Lipzen A."/>
            <person name="Sullivan W."/>
            <person name="Andreopoulos W.B."/>
            <person name="Clum A."/>
            <person name="Lindquist E."/>
            <person name="Daum C."/>
            <person name="Ramamoorthy G.K."/>
            <person name="Gryganskyi A."/>
            <person name="Culley D."/>
            <person name="Magnuson J.K."/>
            <person name="James T.Y."/>
            <person name="O'Malley M.A."/>
            <person name="Stajich J.E."/>
            <person name="Spatafora J.W."/>
            <person name="Visel A."/>
            <person name="Grigoriev I.V."/>
        </authorList>
    </citation>
    <scope>NUCLEOTIDE SEQUENCE [LARGE SCALE GENOMIC DNA]</scope>
    <source>
        <strain evidence="3">finn</strain>
    </source>
</reference>
<keyword evidence="1" id="KW-1133">Transmembrane helix</keyword>
<dbReference type="AlphaFoldDB" id="A0A1Y1VCD7"/>
<dbReference type="Proteomes" id="UP000193719">
    <property type="component" value="Unassembled WGS sequence"/>
</dbReference>
<keyword evidence="3" id="KW-1185">Reference proteome</keyword>
<evidence type="ECO:0000313" key="2">
    <source>
        <dbReference type="EMBL" id="ORX52536.1"/>
    </source>
</evidence>